<gene>
    <name evidence="1" type="ORF">MRB53_031340</name>
</gene>
<evidence type="ECO:0000313" key="1">
    <source>
        <dbReference type="EMBL" id="KAJ8622811.1"/>
    </source>
</evidence>
<dbReference type="EMBL" id="CM056818">
    <property type="protein sequence ID" value="KAJ8622811.1"/>
    <property type="molecule type" value="Genomic_DNA"/>
</dbReference>
<comment type="caution">
    <text evidence="1">The sequence shown here is derived from an EMBL/GenBank/DDBJ whole genome shotgun (WGS) entry which is preliminary data.</text>
</comment>
<name>A0ACC2KNP3_PERAE</name>
<accession>A0ACC2KNP3</accession>
<reference evidence="1 2" key="1">
    <citation type="journal article" date="2022" name="Hortic Res">
        <title>A haplotype resolved chromosomal level avocado genome allows analysis of novel avocado genes.</title>
        <authorList>
            <person name="Nath O."/>
            <person name="Fletcher S.J."/>
            <person name="Hayward A."/>
            <person name="Shaw L.M."/>
            <person name="Masouleh A.K."/>
            <person name="Furtado A."/>
            <person name="Henry R.J."/>
            <person name="Mitter N."/>
        </authorList>
    </citation>
    <scope>NUCLEOTIDE SEQUENCE [LARGE SCALE GENOMIC DNA]</scope>
    <source>
        <strain evidence="2">cv. Hass</strain>
    </source>
</reference>
<keyword evidence="2" id="KW-1185">Reference proteome</keyword>
<dbReference type="Proteomes" id="UP001234297">
    <property type="component" value="Chromosome 10"/>
</dbReference>
<sequence>MANPAIRTTRSRVLRCIAITALVLIIAIAAIVLILWLVVRPAQVTYTVEDGSIHDFNVKNTTLNATFDFSIRAHNPNSKVAIYYDYINLSVWFDDQMIASKDVPPFFQPHRNATRLEVEAMTRSMPLMSSVARNIDHHKLSRGLEVEVRLRARIRFKVGRWKSRKYHARVYCSPVVLYHDPSKFDRTYCDVDI</sequence>
<organism evidence="1 2">
    <name type="scientific">Persea americana</name>
    <name type="common">Avocado</name>
    <dbReference type="NCBI Taxonomy" id="3435"/>
    <lineage>
        <taxon>Eukaryota</taxon>
        <taxon>Viridiplantae</taxon>
        <taxon>Streptophyta</taxon>
        <taxon>Embryophyta</taxon>
        <taxon>Tracheophyta</taxon>
        <taxon>Spermatophyta</taxon>
        <taxon>Magnoliopsida</taxon>
        <taxon>Magnoliidae</taxon>
        <taxon>Laurales</taxon>
        <taxon>Lauraceae</taxon>
        <taxon>Persea</taxon>
    </lineage>
</organism>
<evidence type="ECO:0000313" key="2">
    <source>
        <dbReference type="Proteomes" id="UP001234297"/>
    </source>
</evidence>
<protein>
    <submittedName>
        <fullName evidence="1">Uncharacterized protein</fullName>
    </submittedName>
</protein>
<proteinExistence type="predicted"/>